<evidence type="ECO:0000256" key="7">
    <source>
        <dbReference type="ARBA" id="ARBA00023242"/>
    </source>
</evidence>
<organism evidence="10 11">
    <name type="scientific">Acorus calamus</name>
    <name type="common">Sweet flag</name>
    <dbReference type="NCBI Taxonomy" id="4465"/>
    <lineage>
        <taxon>Eukaryota</taxon>
        <taxon>Viridiplantae</taxon>
        <taxon>Streptophyta</taxon>
        <taxon>Embryophyta</taxon>
        <taxon>Tracheophyta</taxon>
        <taxon>Spermatophyta</taxon>
        <taxon>Magnoliopsida</taxon>
        <taxon>Liliopsida</taxon>
        <taxon>Acoraceae</taxon>
        <taxon>Acorus</taxon>
    </lineage>
</organism>
<keyword evidence="5" id="KW-0010">Activator</keyword>
<feature type="domain" description="HTH myb-type" evidence="9">
    <location>
        <begin position="12"/>
        <end position="65"/>
    </location>
</feature>
<protein>
    <submittedName>
        <fullName evidence="10">Uncharacterized protein</fullName>
    </submittedName>
</protein>
<evidence type="ECO:0000259" key="8">
    <source>
        <dbReference type="PROSITE" id="PS50090"/>
    </source>
</evidence>
<evidence type="ECO:0000256" key="6">
    <source>
        <dbReference type="ARBA" id="ARBA00023163"/>
    </source>
</evidence>
<dbReference type="EMBL" id="JAUJYO010000012">
    <property type="protein sequence ID" value="KAK1301657.1"/>
    <property type="molecule type" value="Genomic_DNA"/>
</dbReference>
<comment type="subcellular location">
    <subcellularLocation>
        <location evidence="1">Nucleus</location>
    </subcellularLocation>
</comment>
<dbReference type="GO" id="GO:0005634">
    <property type="term" value="C:nucleus"/>
    <property type="evidence" value="ECO:0007669"/>
    <property type="project" value="UniProtKB-SubCell"/>
</dbReference>
<dbReference type="Gene3D" id="1.10.10.60">
    <property type="entry name" value="Homeodomain-like"/>
    <property type="match status" value="1"/>
</dbReference>
<reference evidence="10" key="1">
    <citation type="journal article" date="2023" name="Nat. Commun.">
        <title>Diploid and tetraploid genomes of Acorus and the evolution of monocots.</title>
        <authorList>
            <person name="Ma L."/>
            <person name="Liu K.W."/>
            <person name="Li Z."/>
            <person name="Hsiao Y.Y."/>
            <person name="Qi Y."/>
            <person name="Fu T."/>
            <person name="Tang G.D."/>
            <person name="Zhang D."/>
            <person name="Sun W.H."/>
            <person name="Liu D.K."/>
            <person name="Li Y."/>
            <person name="Chen G.Z."/>
            <person name="Liu X.D."/>
            <person name="Liao X.Y."/>
            <person name="Jiang Y.T."/>
            <person name="Yu X."/>
            <person name="Hao Y."/>
            <person name="Huang J."/>
            <person name="Zhao X.W."/>
            <person name="Ke S."/>
            <person name="Chen Y.Y."/>
            <person name="Wu W.L."/>
            <person name="Hsu J.L."/>
            <person name="Lin Y.F."/>
            <person name="Huang M.D."/>
            <person name="Li C.Y."/>
            <person name="Huang L."/>
            <person name="Wang Z.W."/>
            <person name="Zhao X."/>
            <person name="Zhong W.Y."/>
            <person name="Peng D.H."/>
            <person name="Ahmad S."/>
            <person name="Lan S."/>
            <person name="Zhang J.S."/>
            <person name="Tsai W.C."/>
            <person name="Van de Peer Y."/>
            <person name="Liu Z.J."/>
        </authorList>
    </citation>
    <scope>NUCLEOTIDE SEQUENCE</scope>
    <source>
        <strain evidence="10">CP</strain>
    </source>
</reference>
<dbReference type="Pfam" id="PF00249">
    <property type="entry name" value="Myb_DNA-binding"/>
    <property type="match status" value="1"/>
</dbReference>
<proteinExistence type="predicted"/>
<dbReference type="AlphaFoldDB" id="A0AAV9DNY7"/>
<gene>
    <name evidence="10" type="ORF">QJS10_CPB12g01473</name>
</gene>
<keyword evidence="6" id="KW-0804">Transcription</keyword>
<dbReference type="InterPro" id="IPR001005">
    <property type="entry name" value="SANT/Myb"/>
</dbReference>
<keyword evidence="4" id="KW-0238">DNA-binding</keyword>
<keyword evidence="2" id="KW-0677">Repeat</keyword>
<dbReference type="Proteomes" id="UP001180020">
    <property type="component" value="Unassembled WGS sequence"/>
</dbReference>
<dbReference type="InterPro" id="IPR017930">
    <property type="entry name" value="Myb_dom"/>
</dbReference>
<dbReference type="SMART" id="SM00717">
    <property type="entry name" value="SANT"/>
    <property type="match status" value="1"/>
</dbReference>
<evidence type="ECO:0000256" key="3">
    <source>
        <dbReference type="ARBA" id="ARBA00023015"/>
    </source>
</evidence>
<accession>A0AAV9DNY7</accession>
<evidence type="ECO:0000259" key="9">
    <source>
        <dbReference type="PROSITE" id="PS51294"/>
    </source>
</evidence>
<dbReference type="PANTHER" id="PTHR47999:SF24">
    <property type="entry name" value="TRANSCRIPTION FACTOR MYB90"/>
    <property type="match status" value="1"/>
</dbReference>
<name>A0AAV9DNY7_ACOCL</name>
<evidence type="ECO:0000256" key="4">
    <source>
        <dbReference type="ARBA" id="ARBA00023125"/>
    </source>
</evidence>
<evidence type="ECO:0000256" key="1">
    <source>
        <dbReference type="ARBA" id="ARBA00004123"/>
    </source>
</evidence>
<evidence type="ECO:0000256" key="5">
    <source>
        <dbReference type="ARBA" id="ARBA00023159"/>
    </source>
</evidence>
<dbReference type="CDD" id="cd00167">
    <property type="entry name" value="SANT"/>
    <property type="match status" value="1"/>
</dbReference>
<dbReference type="GO" id="GO:0003677">
    <property type="term" value="F:DNA binding"/>
    <property type="evidence" value="ECO:0007669"/>
    <property type="project" value="UniProtKB-KW"/>
</dbReference>
<dbReference type="PROSITE" id="PS51294">
    <property type="entry name" value="HTH_MYB"/>
    <property type="match status" value="1"/>
</dbReference>
<dbReference type="PROSITE" id="PS50090">
    <property type="entry name" value="MYB_LIKE"/>
    <property type="match status" value="1"/>
</dbReference>
<dbReference type="InterPro" id="IPR015495">
    <property type="entry name" value="Myb_TF_plants"/>
</dbReference>
<dbReference type="SUPFAM" id="SSF46689">
    <property type="entry name" value="Homeodomain-like"/>
    <property type="match status" value="1"/>
</dbReference>
<dbReference type="PANTHER" id="PTHR47999">
    <property type="entry name" value="TRANSCRIPTION FACTOR MYB8-RELATED-RELATED"/>
    <property type="match status" value="1"/>
</dbReference>
<dbReference type="FunFam" id="1.10.10.60:FF:000218">
    <property type="entry name" value="Myb transcription factor"/>
    <property type="match status" value="1"/>
</dbReference>
<sequence length="104" mass="12062">MGRLPATEILGVRKGAWTQEEDLLLRKCIEEHGEGKWRQVPLRAGLNRCRKSCRLRWLNYLRPNLKRGAFGEDEVDLILRLHKLLGNRKVLVPSSCKLNLFGQE</sequence>
<keyword evidence="3" id="KW-0805">Transcription regulation</keyword>
<evidence type="ECO:0000313" key="11">
    <source>
        <dbReference type="Proteomes" id="UP001180020"/>
    </source>
</evidence>
<evidence type="ECO:0000313" key="10">
    <source>
        <dbReference type="EMBL" id="KAK1301657.1"/>
    </source>
</evidence>
<feature type="domain" description="Myb-like" evidence="8">
    <location>
        <begin position="13"/>
        <end position="61"/>
    </location>
</feature>
<keyword evidence="11" id="KW-1185">Reference proteome</keyword>
<keyword evidence="7" id="KW-0539">Nucleus</keyword>
<evidence type="ECO:0000256" key="2">
    <source>
        <dbReference type="ARBA" id="ARBA00022737"/>
    </source>
</evidence>
<comment type="caution">
    <text evidence="10">The sequence shown here is derived from an EMBL/GenBank/DDBJ whole genome shotgun (WGS) entry which is preliminary data.</text>
</comment>
<dbReference type="InterPro" id="IPR009057">
    <property type="entry name" value="Homeodomain-like_sf"/>
</dbReference>
<reference evidence="10" key="2">
    <citation type="submission" date="2023-06" db="EMBL/GenBank/DDBJ databases">
        <authorList>
            <person name="Ma L."/>
            <person name="Liu K.-W."/>
            <person name="Li Z."/>
            <person name="Hsiao Y.-Y."/>
            <person name="Qi Y."/>
            <person name="Fu T."/>
            <person name="Tang G."/>
            <person name="Zhang D."/>
            <person name="Sun W.-H."/>
            <person name="Liu D.-K."/>
            <person name="Li Y."/>
            <person name="Chen G.-Z."/>
            <person name="Liu X.-D."/>
            <person name="Liao X.-Y."/>
            <person name="Jiang Y.-T."/>
            <person name="Yu X."/>
            <person name="Hao Y."/>
            <person name="Huang J."/>
            <person name="Zhao X.-W."/>
            <person name="Ke S."/>
            <person name="Chen Y.-Y."/>
            <person name="Wu W.-L."/>
            <person name="Hsu J.-L."/>
            <person name="Lin Y.-F."/>
            <person name="Huang M.-D."/>
            <person name="Li C.-Y."/>
            <person name="Huang L."/>
            <person name="Wang Z.-W."/>
            <person name="Zhao X."/>
            <person name="Zhong W.-Y."/>
            <person name="Peng D.-H."/>
            <person name="Ahmad S."/>
            <person name="Lan S."/>
            <person name="Zhang J.-S."/>
            <person name="Tsai W.-C."/>
            <person name="Van De Peer Y."/>
            <person name="Liu Z.-J."/>
        </authorList>
    </citation>
    <scope>NUCLEOTIDE SEQUENCE</scope>
    <source>
        <strain evidence="10">CP</strain>
        <tissue evidence="10">Leaves</tissue>
    </source>
</reference>